<sequence length="137" mass="15897">MRMLATQIEEGGRSMSRDNSMVDIVDNEDGVDWSQQDWSKYEFIVLTIGDKGHLTRADRRLSARVWKRIPHSKTVLLTISGYDDDPRELWQIPEVCAYVHAWAMLVEVTPDDSRLHRDSLQLLAHCVSAHERRSKLH</sequence>
<organism evidence="1 2">
    <name type="scientific">Mesorhizobium denitrificans</name>
    <dbReference type="NCBI Taxonomy" id="2294114"/>
    <lineage>
        <taxon>Bacteria</taxon>
        <taxon>Pseudomonadati</taxon>
        <taxon>Pseudomonadota</taxon>
        <taxon>Alphaproteobacteria</taxon>
        <taxon>Hyphomicrobiales</taxon>
        <taxon>Phyllobacteriaceae</taxon>
        <taxon>Mesorhizobium</taxon>
    </lineage>
</organism>
<protein>
    <submittedName>
        <fullName evidence="1">Uncharacterized protein</fullName>
    </submittedName>
</protein>
<dbReference type="AlphaFoldDB" id="A0A371XEX9"/>
<proteinExistence type="predicted"/>
<dbReference type="EMBL" id="QURN01000006">
    <property type="protein sequence ID" value="RFC67790.1"/>
    <property type="molecule type" value="Genomic_DNA"/>
</dbReference>
<evidence type="ECO:0000313" key="1">
    <source>
        <dbReference type="EMBL" id="RFC67790.1"/>
    </source>
</evidence>
<comment type="caution">
    <text evidence="1">The sequence shown here is derived from an EMBL/GenBank/DDBJ whole genome shotgun (WGS) entry which is preliminary data.</text>
</comment>
<reference evidence="2" key="1">
    <citation type="submission" date="2018-08" db="EMBL/GenBank/DDBJ databases">
        <authorList>
            <person name="Im W.T."/>
        </authorList>
    </citation>
    <scope>NUCLEOTIDE SEQUENCE [LARGE SCALE GENOMIC DNA]</scope>
    <source>
        <strain evidence="2">LA-28</strain>
    </source>
</reference>
<evidence type="ECO:0000313" key="2">
    <source>
        <dbReference type="Proteomes" id="UP000262379"/>
    </source>
</evidence>
<dbReference type="Proteomes" id="UP000262379">
    <property type="component" value="Unassembled WGS sequence"/>
</dbReference>
<keyword evidence="2" id="KW-1185">Reference proteome</keyword>
<name>A0A371XEX9_9HYPH</name>
<accession>A0A371XEX9</accession>
<gene>
    <name evidence="1" type="ORF">DY251_09360</name>
</gene>